<feature type="domain" description="Protein kinase" evidence="7">
    <location>
        <begin position="556"/>
        <end position="871"/>
    </location>
</feature>
<keyword evidence="1" id="KW-0808">Transferase</keyword>
<dbReference type="VEuPathDB" id="MicrosporidiaDB:NEQG_01029"/>
<dbReference type="PROSITE" id="PS00108">
    <property type="entry name" value="PROTEIN_KINASE_ST"/>
    <property type="match status" value="1"/>
</dbReference>
<dbReference type="InterPro" id="IPR011009">
    <property type="entry name" value="Kinase-like_dom_sf"/>
</dbReference>
<dbReference type="GO" id="GO:0005524">
    <property type="term" value="F:ATP binding"/>
    <property type="evidence" value="ECO:0007669"/>
    <property type="project" value="UniProtKB-KW"/>
</dbReference>
<dbReference type="CDD" id="cd00180">
    <property type="entry name" value="PKc"/>
    <property type="match status" value="1"/>
</dbReference>
<evidence type="ECO:0000313" key="9">
    <source>
        <dbReference type="Proteomes" id="UP000002872"/>
    </source>
</evidence>
<dbReference type="InterPro" id="IPR008271">
    <property type="entry name" value="Ser/Thr_kinase_AS"/>
</dbReference>
<evidence type="ECO:0000256" key="2">
    <source>
        <dbReference type="ARBA" id="ARBA00022741"/>
    </source>
</evidence>
<evidence type="ECO:0000256" key="1">
    <source>
        <dbReference type="ARBA" id="ARBA00022679"/>
    </source>
</evidence>
<dbReference type="InterPro" id="IPR000719">
    <property type="entry name" value="Prot_kinase_dom"/>
</dbReference>
<protein>
    <submittedName>
        <fullName evidence="8">WEE protein kinase</fullName>
    </submittedName>
</protein>
<reference evidence="8" key="1">
    <citation type="submission" date="2011-01" db="EMBL/GenBank/DDBJ databases">
        <title>The Genome Sequence of Nematocida parisii strain ERTm3.</title>
        <authorList>
            <consortium name="The Broad Institute Genome Sequencing Platform"/>
            <consortium name="The Broad Institute Genome Sequencing Center for Infectious Disease"/>
            <person name="Cuomo C."/>
            <person name="Troemel E."/>
            <person name="Young S.K."/>
            <person name="Zeng Q."/>
            <person name="Gargeya S."/>
            <person name="Fitzgerald M."/>
            <person name="Haas B."/>
            <person name="Abouelleil A."/>
            <person name="Alvarado L."/>
            <person name="Arachchi H.M."/>
            <person name="Berlin A."/>
            <person name="Chapman S.B."/>
            <person name="Gearin G."/>
            <person name="Goldberg J."/>
            <person name="Griggs A."/>
            <person name="Gujja S."/>
            <person name="Hansen M."/>
            <person name="Heiman D."/>
            <person name="Howarth C."/>
            <person name="Larimer J."/>
            <person name="Lui A."/>
            <person name="MacDonald P.J.P."/>
            <person name="McCowen C."/>
            <person name="Montmayeur A."/>
            <person name="Murphy C."/>
            <person name="Neiman D."/>
            <person name="Pearson M."/>
            <person name="Priest M."/>
            <person name="Roberts A."/>
            <person name="Saif S."/>
            <person name="Shea T."/>
            <person name="Sisk P."/>
            <person name="Stolte C."/>
            <person name="Sykes S."/>
            <person name="Wortman J."/>
            <person name="Nusbaum C."/>
            <person name="Birren B."/>
        </authorList>
    </citation>
    <scope>NUCLEOTIDE SEQUENCE</scope>
    <source>
        <strain evidence="8">ERTm3</strain>
    </source>
</reference>
<proteinExistence type="inferred from homology"/>
<dbReference type="EMBL" id="GL870877">
    <property type="protein sequence ID" value="EIJ89210.1"/>
    <property type="molecule type" value="Genomic_DNA"/>
</dbReference>
<dbReference type="InParanoid" id="I3EJ13"/>
<gene>
    <name evidence="8" type="ORF">NEQG_01029</name>
</gene>
<evidence type="ECO:0000313" key="8">
    <source>
        <dbReference type="EMBL" id="EIJ89210.1"/>
    </source>
</evidence>
<dbReference type="PROSITE" id="PS50011">
    <property type="entry name" value="PROTEIN_KINASE_DOM"/>
    <property type="match status" value="1"/>
</dbReference>
<dbReference type="STRING" id="935791.I3EJ13"/>
<keyword evidence="3 8" id="KW-0418">Kinase</keyword>
<dbReference type="PANTHER" id="PTHR11042">
    <property type="entry name" value="EUKARYOTIC TRANSLATION INITIATION FACTOR 2-ALPHA KINASE EIF2-ALPHA KINASE -RELATED"/>
    <property type="match status" value="1"/>
</dbReference>
<evidence type="ECO:0000256" key="3">
    <source>
        <dbReference type="ARBA" id="ARBA00022777"/>
    </source>
</evidence>
<dbReference type="GO" id="GO:0004672">
    <property type="term" value="F:protein kinase activity"/>
    <property type="evidence" value="ECO:0007669"/>
    <property type="project" value="InterPro"/>
</dbReference>
<dbReference type="GO" id="GO:0005634">
    <property type="term" value="C:nucleus"/>
    <property type="evidence" value="ECO:0007669"/>
    <property type="project" value="TreeGrafter"/>
</dbReference>
<dbReference type="InterPro" id="IPR050339">
    <property type="entry name" value="CC_SR_Kinase"/>
</dbReference>
<name>I3EJ13_NEMP3</name>
<keyword evidence="9" id="KW-1185">Reference proteome</keyword>
<dbReference type="Pfam" id="PF00069">
    <property type="entry name" value="Pkinase"/>
    <property type="match status" value="1"/>
</dbReference>
<evidence type="ECO:0000256" key="5">
    <source>
        <dbReference type="ARBA" id="ARBA00037982"/>
    </source>
</evidence>
<dbReference type="GO" id="GO:0005737">
    <property type="term" value="C:cytoplasm"/>
    <property type="evidence" value="ECO:0007669"/>
    <property type="project" value="TreeGrafter"/>
</dbReference>
<organism evidence="8 9">
    <name type="scientific">Nematocida parisii (strain ERTm3)</name>
    <name type="common">Nematode killer fungus</name>
    <dbReference type="NCBI Taxonomy" id="935791"/>
    <lineage>
        <taxon>Eukaryota</taxon>
        <taxon>Fungi</taxon>
        <taxon>Fungi incertae sedis</taxon>
        <taxon>Microsporidia</taxon>
        <taxon>Nematocida</taxon>
    </lineage>
</organism>
<feature type="compositionally biased region" description="Basic and acidic residues" evidence="6">
    <location>
        <begin position="1"/>
        <end position="13"/>
    </location>
</feature>
<feature type="region of interest" description="Disordered" evidence="6">
    <location>
        <begin position="1"/>
        <end position="34"/>
    </location>
</feature>
<evidence type="ECO:0000256" key="4">
    <source>
        <dbReference type="ARBA" id="ARBA00022840"/>
    </source>
</evidence>
<dbReference type="Gene3D" id="1.10.510.10">
    <property type="entry name" value="Transferase(Phosphotransferase) domain 1"/>
    <property type="match status" value="1"/>
</dbReference>
<accession>I3EJ13</accession>
<comment type="similarity">
    <text evidence="5">Belongs to the protein kinase superfamily. Ser/Thr protein kinase family. GCN2 subfamily.</text>
</comment>
<dbReference type="Proteomes" id="UP000002872">
    <property type="component" value="Unassembled WGS sequence"/>
</dbReference>
<dbReference type="HOGENOM" id="CLU_327911_0_0_1"/>
<dbReference type="SMART" id="SM00220">
    <property type="entry name" value="S_TKc"/>
    <property type="match status" value="1"/>
</dbReference>
<keyword evidence="4" id="KW-0067">ATP-binding</keyword>
<dbReference type="PANTHER" id="PTHR11042:SF190">
    <property type="entry name" value="MITOSIS INHIBITOR PROTEIN KINASE MIK1"/>
    <property type="match status" value="1"/>
</dbReference>
<dbReference type="OrthoDB" id="5337378at2759"/>
<evidence type="ECO:0000259" key="7">
    <source>
        <dbReference type="PROSITE" id="PS50011"/>
    </source>
</evidence>
<evidence type="ECO:0000256" key="6">
    <source>
        <dbReference type="SAM" id="MobiDB-lite"/>
    </source>
</evidence>
<dbReference type="SUPFAM" id="SSF56112">
    <property type="entry name" value="Protein kinase-like (PK-like)"/>
    <property type="match status" value="1"/>
</dbReference>
<dbReference type="AlphaFoldDB" id="I3EJ13"/>
<keyword evidence="2" id="KW-0547">Nucleotide-binding</keyword>
<sequence length="877" mass="100196">MQNGTEKEQEMNIKRIKKGQESNSPENIKDKGEYWGSNLERDIGIIKEKEDDSASTEYNDTENINIINIKNNRSFWESNLSSNNTGSQDIKEINEISDIWEEDLPGTNINIKESVLKWGSNSDSEIKSEECALESSCSTTDINRSINKYNESDTVQSNNSVQCNSRVINMPTTEISPDTSGSYMQDGTPYNTPKTPGKKNPFKYIPNVETPFNLKIKKYRNKNISMYGNSTTRSNTTKDSNTLCSNMLEKEDLEEKDWFRRKRGGRKGKPLSKAAQNLIDSGDICCENYFLTHFQVISTLYSGDYSEVFLVKEIPCENCKNIEKLPSQEILPEEEMTLDSIRMSNEEISGIYEKKEIALPNREESFSINKESSINNRNDQVGQEDCGREEVVRTEQEKQENQEKSELVAKYHSEDILKGLSLTPSPNEKVEHVLGQPTLFSFPSKEIARPVNVPTWSNLLNREIINAGWLSAFSTECSTNSSLGHASSLLNKEIFLHNNSNNTLAWPTLSSFPNKDVLQPADTPTWSSLLNREILNLPILTAFPNKESLMLPNQAFITLTLLPPSHISIPTPVTITLPNPVIFPNIANIPCYSIKISKLGNTKKERLFRLKELKILLRLKNNKHIVELSHSWEENSLLFLKIHYYKWTLKCIIQQKKNLPNIVKYLILLQILSGLKAIHTSNIIHLDIKPENIFISDTNTELVIKIGDFSISRYIYDKTEIESDGDRLYMAPELLNNTCTYNSDIYSTGILFLEILLEIFPIKEKNKDRTLTENEIINTDKLSENNKENSTEIKNTNKIFNDENSSSNLHNLHSTHVAGINTNIKENTESIESNLPHINTEIYNIIQEMIRYKPEDRPSINKIIKVIEKQLEKENPN</sequence>